<dbReference type="InterPro" id="IPR001967">
    <property type="entry name" value="Peptidase_S11_N"/>
</dbReference>
<accession>A0A367EHL6</accession>
<dbReference type="RefSeq" id="WP_114016442.1">
    <property type="nucleotide sequence ID" value="NZ_QOIM01000036.1"/>
</dbReference>
<keyword evidence="4" id="KW-0133">Cell shape</keyword>
<evidence type="ECO:0000313" key="12">
    <source>
        <dbReference type="EMBL" id="RCG17531.1"/>
    </source>
</evidence>
<dbReference type="InterPro" id="IPR012338">
    <property type="entry name" value="Beta-lactam/transpept-like"/>
</dbReference>
<dbReference type="PRINTS" id="PR00725">
    <property type="entry name" value="DADACBPTASE1"/>
</dbReference>
<evidence type="ECO:0000259" key="11">
    <source>
        <dbReference type="Pfam" id="PF00768"/>
    </source>
</evidence>
<evidence type="ECO:0000313" key="13">
    <source>
        <dbReference type="Proteomes" id="UP000253507"/>
    </source>
</evidence>
<feature type="domain" description="Peptidase S11 D-alanyl-D-alanine carboxypeptidase A N-terminal" evidence="11">
    <location>
        <begin position="38"/>
        <end position="275"/>
    </location>
</feature>
<sequence>MARLLTKRKTVAAVAGGAVLAATPLVAWGTISSASDTPPPKLTAKGASLIDDKGESLYGKNVNDDRAMASTVKIMVATMILDNKNIDLDRKVPVAQAYRDYVAEQHASTADLQTGDKLTVRQLLYAALLPSGADAAYALADTFGQGATRAQRVQSFVVDMNAKGHKLNLGKTKFDTFDGTGGDSSTPKDLAKLAQHAMQNDTFREIVKTKEYKGEAPAANGRTRYYTWTNTNQLLGSYKGVVGIKTGTTSAAGECLVFAGKRDGKTLVGTVLNSKDRYEDAAKLLDYGFGTEDAKDMKIRKLPSDAQSD</sequence>
<proteinExistence type="inferred from homology"/>
<dbReference type="GO" id="GO:0008360">
    <property type="term" value="P:regulation of cell shape"/>
    <property type="evidence" value="ECO:0007669"/>
    <property type="project" value="UniProtKB-KW"/>
</dbReference>
<dbReference type="PANTHER" id="PTHR21581:SF33">
    <property type="entry name" value="D-ALANYL-D-ALANINE CARBOXYPEPTIDASE DACB"/>
    <property type="match status" value="1"/>
</dbReference>
<evidence type="ECO:0000256" key="1">
    <source>
        <dbReference type="ARBA" id="ARBA00007164"/>
    </source>
</evidence>
<dbReference type="EMBL" id="QOIM01000036">
    <property type="protein sequence ID" value="RCG17531.1"/>
    <property type="molecule type" value="Genomic_DNA"/>
</dbReference>
<evidence type="ECO:0000256" key="3">
    <source>
        <dbReference type="ARBA" id="ARBA00022801"/>
    </source>
</evidence>
<reference evidence="12 13" key="1">
    <citation type="submission" date="2018-06" db="EMBL/GenBank/DDBJ databases">
        <title>Streptomyces reniochalinae sp. nov. and Streptomyces diacarnus sp. nov. from marine sponges.</title>
        <authorList>
            <person name="Li L."/>
        </authorList>
    </citation>
    <scope>NUCLEOTIDE SEQUENCE [LARGE SCALE GENOMIC DNA]</scope>
    <source>
        <strain evidence="12 13">LHW50302</strain>
    </source>
</reference>
<dbReference type="GO" id="GO:0006508">
    <property type="term" value="P:proteolysis"/>
    <property type="evidence" value="ECO:0007669"/>
    <property type="project" value="InterPro"/>
</dbReference>
<feature type="active site" evidence="7">
    <location>
        <position position="131"/>
    </location>
</feature>
<dbReference type="Proteomes" id="UP000253507">
    <property type="component" value="Unassembled WGS sequence"/>
</dbReference>
<dbReference type="AlphaFoldDB" id="A0A367EHL6"/>
<keyword evidence="3" id="KW-0378">Hydrolase</keyword>
<feature type="active site" description="Acyl-ester intermediate" evidence="7">
    <location>
        <position position="70"/>
    </location>
</feature>
<keyword evidence="12" id="KW-0645">Protease</keyword>
<gene>
    <name evidence="12" type="ORF">DQ392_16820</name>
</gene>
<dbReference type="Gene3D" id="3.40.710.10">
    <property type="entry name" value="DD-peptidase/beta-lactamase superfamily"/>
    <property type="match status" value="1"/>
</dbReference>
<evidence type="ECO:0000256" key="8">
    <source>
        <dbReference type="PIRSR" id="PIRSR618044-2"/>
    </source>
</evidence>
<keyword evidence="12" id="KW-0121">Carboxypeptidase</keyword>
<evidence type="ECO:0000256" key="9">
    <source>
        <dbReference type="RuleBase" id="RU004016"/>
    </source>
</evidence>
<keyword evidence="2 10" id="KW-0732">Signal</keyword>
<dbReference type="InterPro" id="IPR018044">
    <property type="entry name" value="Peptidase_S11"/>
</dbReference>
<dbReference type="GO" id="GO:0009002">
    <property type="term" value="F:serine-type D-Ala-D-Ala carboxypeptidase activity"/>
    <property type="evidence" value="ECO:0007669"/>
    <property type="project" value="InterPro"/>
</dbReference>
<evidence type="ECO:0000256" key="2">
    <source>
        <dbReference type="ARBA" id="ARBA00022729"/>
    </source>
</evidence>
<comment type="similarity">
    <text evidence="1 9">Belongs to the peptidase S11 family.</text>
</comment>
<evidence type="ECO:0000256" key="7">
    <source>
        <dbReference type="PIRSR" id="PIRSR618044-1"/>
    </source>
</evidence>
<evidence type="ECO:0000256" key="5">
    <source>
        <dbReference type="ARBA" id="ARBA00022984"/>
    </source>
</evidence>
<name>A0A367EHL6_9ACTN</name>
<comment type="caution">
    <text evidence="12">The sequence shown here is derived from an EMBL/GenBank/DDBJ whole genome shotgun (WGS) entry which is preliminary data.</text>
</comment>
<dbReference type="GO" id="GO:0071555">
    <property type="term" value="P:cell wall organization"/>
    <property type="evidence" value="ECO:0007669"/>
    <property type="project" value="UniProtKB-KW"/>
</dbReference>
<dbReference type="PANTHER" id="PTHR21581">
    <property type="entry name" value="D-ALANYL-D-ALANINE CARBOXYPEPTIDASE"/>
    <property type="match status" value="1"/>
</dbReference>
<evidence type="ECO:0000256" key="4">
    <source>
        <dbReference type="ARBA" id="ARBA00022960"/>
    </source>
</evidence>
<keyword evidence="6" id="KW-0961">Cell wall biogenesis/degradation</keyword>
<dbReference type="SUPFAM" id="SSF56601">
    <property type="entry name" value="beta-lactamase/transpeptidase-like"/>
    <property type="match status" value="1"/>
</dbReference>
<feature type="signal peptide" evidence="10">
    <location>
        <begin position="1"/>
        <end position="27"/>
    </location>
</feature>
<feature type="binding site" evidence="8">
    <location>
        <position position="245"/>
    </location>
    <ligand>
        <name>substrate</name>
    </ligand>
</feature>
<feature type="chain" id="PRO_5038414452" evidence="10">
    <location>
        <begin position="28"/>
        <end position="309"/>
    </location>
</feature>
<protein>
    <submittedName>
        <fullName evidence="12">D-alanyl-D-alanine carboxypeptidase</fullName>
    </submittedName>
</protein>
<feature type="active site" description="Proton acceptor" evidence="7">
    <location>
        <position position="73"/>
    </location>
</feature>
<keyword evidence="5" id="KW-0573">Peptidoglycan synthesis</keyword>
<evidence type="ECO:0000256" key="10">
    <source>
        <dbReference type="SAM" id="SignalP"/>
    </source>
</evidence>
<organism evidence="12 13">
    <name type="scientific">Streptomyces reniochalinae</name>
    <dbReference type="NCBI Taxonomy" id="2250578"/>
    <lineage>
        <taxon>Bacteria</taxon>
        <taxon>Bacillati</taxon>
        <taxon>Actinomycetota</taxon>
        <taxon>Actinomycetes</taxon>
        <taxon>Kitasatosporales</taxon>
        <taxon>Streptomycetaceae</taxon>
        <taxon>Streptomyces</taxon>
    </lineage>
</organism>
<dbReference type="Pfam" id="PF00768">
    <property type="entry name" value="Peptidase_S11"/>
    <property type="match status" value="1"/>
</dbReference>
<dbReference type="OrthoDB" id="3530815at2"/>
<evidence type="ECO:0000256" key="6">
    <source>
        <dbReference type="ARBA" id="ARBA00023316"/>
    </source>
</evidence>
<dbReference type="GO" id="GO:0009252">
    <property type="term" value="P:peptidoglycan biosynthetic process"/>
    <property type="evidence" value="ECO:0007669"/>
    <property type="project" value="UniProtKB-KW"/>
</dbReference>
<keyword evidence="13" id="KW-1185">Reference proteome</keyword>